<dbReference type="KEGG" id="pfp:PFL1_05437"/>
<evidence type="ECO:0000256" key="1">
    <source>
        <dbReference type="SAM" id="MobiDB-lite"/>
    </source>
</evidence>
<protein>
    <recommendedName>
        <fullName evidence="4">Condensation domain-containing protein</fullName>
    </recommendedName>
</protein>
<name>A0A061H977_9BASI</name>
<proteinExistence type="predicted"/>
<dbReference type="HOGENOM" id="CLU_518729_0_0_1"/>
<feature type="compositionally biased region" description="Basic and acidic residues" evidence="1">
    <location>
        <begin position="224"/>
        <end position="233"/>
    </location>
</feature>
<evidence type="ECO:0000313" key="2">
    <source>
        <dbReference type="EMBL" id="EPQ27156.1"/>
    </source>
</evidence>
<reference evidence="2 3" key="1">
    <citation type="journal article" date="2013" name="Plant Cell">
        <title>The transition from a phytopathogenic smut ancestor to an anamorphic biocontrol agent deciphered by comparative whole-genome analysis.</title>
        <authorList>
            <person name="Lefebvre F."/>
            <person name="Joly D.L."/>
            <person name="Labbe C."/>
            <person name="Teichmann B."/>
            <person name="Linning R."/>
            <person name="Belzile F."/>
            <person name="Bakkeren G."/>
            <person name="Belanger R.R."/>
        </authorList>
    </citation>
    <scope>NUCLEOTIDE SEQUENCE [LARGE SCALE GENOMIC DNA]</scope>
    <source>
        <strain evidence="2 3">PF-1</strain>
    </source>
</reference>
<feature type="region of interest" description="Disordered" evidence="1">
    <location>
        <begin position="287"/>
        <end position="306"/>
    </location>
</feature>
<evidence type="ECO:0008006" key="4">
    <source>
        <dbReference type="Google" id="ProtNLM"/>
    </source>
</evidence>
<dbReference type="GeneID" id="19319528"/>
<feature type="compositionally biased region" description="Polar residues" evidence="1">
    <location>
        <begin position="292"/>
        <end position="302"/>
    </location>
</feature>
<organism evidence="2 3">
    <name type="scientific">Pseudozyma flocculosa PF-1</name>
    <dbReference type="NCBI Taxonomy" id="1277687"/>
    <lineage>
        <taxon>Eukaryota</taxon>
        <taxon>Fungi</taxon>
        <taxon>Dikarya</taxon>
        <taxon>Basidiomycota</taxon>
        <taxon>Ustilaginomycotina</taxon>
        <taxon>Ustilaginomycetes</taxon>
        <taxon>Ustilaginales</taxon>
        <taxon>Ustilaginaceae</taxon>
        <taxon>Pseudozyma</taxon>
    </lineage>
</organism>
<dbReference type="eggNOG" id="ENOG502S6I1">
    <property type="taxonomic scope" value="Eukaryota"/>
</dbReference>
<dbReference type="PANTHER" id="PTHR28037:SF1">
    <property type="entry name" value="ALCOHOL O-ACETYLTRANSFERASE 1-RELATED"/>
    <property type="match status" value="1"/>
</dbReference>
<evidence type="ECO:0000313" key="3">
    <source>
        <dbReference type="Proteomes" id="UP000053664"/>
    </source>
</evidence>
<dbReference type="RefSeq" id="XP_007881158.1">
    <property type="nucleotide sequence ID" value="XM_007882967.1"/>
</dbReference>
<dbReference type="InterPro" id="IPR023213">
    <property type="entry name" value="CAT-like_dom_sf"/>
</dbReference>
<gene>
    <name evidence="2" type="ORF">PFL1_05437</name>
</gene>
<dbReference type="Proteomes" id="UP000053664">
    <property type="component" value="Unassembled WGS sequence"/>
</dbReference>
<dbReference type="InterPro" id="IPR052058">
    <property type="entry name" value="Alcohol_O-acetyltransferase"/>
</dbReference>
<feature type="region of interest" description="Disordered" evidence="1">
    <location>
        <begin position="224"/>
        <end position="247"/>
    </location>
</feature>
<dbReference type="PANTHER" id="PTHR28037">
    <property type="entry name" value="ALCOHOL O-ACETYLTRANSFERASE 1-RELATED"/>
    <property type="match status" value="1"/>
</dbReference>
<dbReference type="AlphaFoldDB" id="A0A061H977"/>
<dbReference type="EMBL" id="KE361641">
    <property type="protein sequence ID" value="EPQ27156.1"/>
    <property type="molecule type" value="Genomic_DNA"/>
</dbReference>
<accession>A0A061H977</accession>
<sequence length="605" mass="65925">MSSSTAIDGAGSPTRSYRSRRIGLHERFCLARNNVGYAPIVCIVGSFSLGPSSPSSRLTLEDMTRIVSTRIDNLLALLPLLSSRIEDRYDPKTTWIPPCAENGVEAATILHLHPMQHLPSQEQGNDERMGEIMHTRREAWMHDVDVESGPLWRVDLYPFSSSSSSSSSSPAASDAGPDEVVVSLTTHHVMVDGKGAVNLFSTLLAASPSPFDLECEARRWGEETRRITGRRDADEDGAGALPPTSDGDLDMKPSWRILLPVLVETLLKPLLPQRVWQWYAGAESWPGHLPSSPESAHQNATTRGLRKPPHLCPAHTSILSLSTPRLLSRLKRRGSKHGVATVQGLVHAAASVSLWYAAITGNDENEDREGQRGIRVTSETPFSARVPARGHGACTGNYVGDLPYTATLDPATSFWNMARRYADLISKPSTLQDALQGLGLLSYIPDHPPSSSPTTPRQGGMEAFFTARMHSPTPHRCSFGLSNLGALDVDALLAPCRNVVWSQTPSPFGPAILLDCIGFKRSHSQRDRKLGEEEEEEGRGQVELAISISHRRGALDPGVVSRFEGTLRSVVLFLAGQQSDDEDDGQGDITVEQLVQASLEGRSRR</sequence>
<dbReference type="Gene3D" id="3.30.559.10">
    <property type="entry name" value="Chloramphenicol acetyltransferase-like domain"/>
    <property type="match status" value="1"/>
</dbReference>